<dbReference type="Proteomes" id="UP000092460">
    <property type="component" value="Unassembled WGS sequence"/>
</dbReference>
<reference evidence="2" key="2">
    <citation type="submission" date="2020-05" db="UniProtKB">
        <authorList>
            <consortium name="EnsemblMetazoa"/>
        </authorList>
    </citation>
    <scope>IDENTIFICATION</scope>
    <source>
        <strain evidence="2">IAEA</strain>
    </source>
</reference>
<dbReference type="EnsemblMetazoa" id="GPPI023691-RA">
    <property type="protein sequence ID" value="GPPI023691-PA"/>
    <property type="gene ID" value="GPPI023691"/>
</dbReference>
<organism evidence="2 3">
    <name type="scientific">Glossina palpalis gambiensis</name>
    <dbReference type="NCBI Taxonomy" id="67801"/>
    <lineage>
        <taxon>Eukaryota</taxon>
        <taxon>Metazoa</taxon>
        <taxon>Ecdysozoa</taxon>
        <taxon>Arthropoda</taxon>
        <taxon>Hexapoda</taxon>
        <taxon>Insecta</taxon>
        <taxon>Pterygota</taxon>
        <taxon>Neoptera</taxon>
        <taxon>Endopterygota</taxon>
        <taxon>Diptera</taxon>
        <taxon>Brachycera</taxon>
        <taxon>Muscomorpha</taxon>
        <taxon>Hippoboscoidea</taxon>
        <taxon>Glossinidae</taxon>
        <taxon>Glossina</taxon>
    </lineage>
</organism>
<keyword evidence="1" id="KW-0472">Membrane</keyword>
<dbReference type="EMBL" id="JXJN01010830">
    <property type="status" value="NOT_ANNOTATED_CDS"/>
    <property type="molecule type" value="Genomic_DNA"/>
</dbReference>
<name>A0A1B0BA58_9MUSC</name>
<proteinExistence type="predicted"/>
<keyword evidence="3" id="KW-1185">Reference proteome</keyword>
<feature type="transmembrane region" description="Helical" evidence="1">
    <location>
        <begin position="66"/>
        <end position="87"/>
    </location>
</feature>
<dbReference type="VEuPathDB" id="VectorBase:GPPI023691"/>
<evidence type="ECO:0000313" key="2">
    <source>
        <dbReference type="EnsemblMetazoa" id="GPPI023691-PA"/>
    </source>
</evidence>
<evidence type="ECO:0000256" key="1">
    <source>
        <dbReference type="SAM" id="Phobius"/>
    </source>
</evidence>
<protein>
    <submittedName>
        <fullName evidence="2">Uncharacterized protein</fullName>
    </submittedName>
</protein>
<sequence>MFICKKHQEPNFSNSPYLEHKKTKASKSPLSMFQKVSHVLVNQICRLNPLIKFDEKRNRKGKQQDALFMFMGMMKISIELIPIAGSFTAY</sequence>
<dbReference type="AlphaFoldDB" id="A0A1B0BA58"/>
<keyword evidence="1" id="KW-0812">Transmembrane</keyword>
<evidence type="ECO:0000313" key="3">
    <source>
        <dbReference type="Proteomes" id="UP000092460"/>
    </source>
</evidence>
<keyword evidence="1" id="KW-1133">Transmembrane helix</keyword>
<reference evidence="3" key="1">
    <citation type="submission" date="2015-01" db="EMBL/GenBank/DDBJ databases">
        <authorList>
            <person name="Aksoy S."/>
            <person name="Warren W."/>
            <person name="Wilson R.K."/>
        </authorList>
    </citation>
    <scope>NUCLEOTIDE SEQUENCE [LARGE SCALE GENOMIC DNA]</scope>
    <source>
        <strain evidence="3">IAEA</strain>
    </source>
</reference>
<accession>A0A1B0BA58</accession>